<dbReference type="PROSITE" id="PS50102">
    <property type="entry name" value="RRM"/>
    <property type="match status" value="3"/>
</dbReference>
<dbReference type="NCBIfam" id="TIGR01648">
    <property type="entry name" value="hnRNP-R-Q"/>
    <property type="match status" value="1"/>
</dbReference>
<dbReference type="InterPro" id="IPR006535">
    <property type="entry name" value="HnRNP_R/Q_splicing_fac"/>
</dbReference>
<dbReference type="FunFam" id="3.30.70.330:FF:000022">
    <property type="entry name" value="APOBEC1 complementation factor isoform X1"/>
    <property type="match status" value="1"/>
</dbReference>
<evidence type="ECO:0000256" key="6">
    <source>
        <dbReference type="SAM" id="MobiDB-lite"/>
    </source>
</evidence>
<feature type="compositionally biased region" description="Polar residues" evidence="6">
    <location>
        <begin position="530"/>
        <end position="554"/>
    </location>
</feature>
<dbReference type="WBParaSite" id="SSLN_0000299901-mRNA-1">
    <property type="protein sequence ID" value="SSLN_0000299901-mRNA-1"/>
    <property type="gene ID" value="SSLN_0000299901"/>
</dbReference>
<dbReference type="PANTHER" id="PTHR21245">
    <property type="entry name" value="HETEROGENEOUS NUCLEAR RIBONUCLEOPROTEIN"/>
    <property type="match status" value="1"/>
</dbReference>
<feature type="domain" description="RRM" evidence="7">
    <location>
        <begin position="211"/>
        <end position="293"/>
    </location>
</feature>
<proteinExistence type="predicted"/>
<dbReference type="InterPro" id="IPR000504">
    <property type="entry name" value="RRM_dom"/>
</dbReference>
<keyword evidence="3" id="KW-0677">Repeat</keyword>
<evidence type="ECO:0000313" key="8">
    <source>
        <dbReference type="WBParaSite" id="SSLN_0000299901-mRNA-1"/>
    </source>
</evidence>
<evidence type="ECO:0000256" key="4">
    <source>
        <dbReference type="ARBA" id="ARBA00022884"/>
    </source>
</evidence>
<reference evidence="8" key="1">
    <citation type="submission" date="2016-06" db="UniProtKB">
        <authorList>
            <consortium name="WormBaseParasite"/>
        </authorList>
    </citation>
    <scope>IDENTIFICATION</scope>
</reference>
<dbReference type="CDD" id="cd12250">
    <property type="entry name" value="RRM2_hnRNPR_like"/>
    <property type="match status" value="1"/>
</dbReference>
<evidence type="ECO:0000256" key="3">
    <source>
        <dbReference type="ARBA" id="ARBA00022737"/>
    </source>
</evidence>
<feature type="compositionally biased region" description="Basic and acidic residues" evidence="6">
    <location>
        <begin position="559"/>
        <end position="568"/>
    </location>
</feature>
<protein>
    <submittedName>
        <fullName evidence="8">RNA-binding protein 46</fullName>
    </submittedName>
</protein>
<dbReference type="CDD" id="cd12249">
    <property type="entry name" value="RRM1_hnRNPR_like"/>
    <property type="match status" value="1"/>
</dbReference>
<evidence type="ECO:0000256" key="1">
    <source>
        <dbReference type="ARBA" id="ARBA00004496"/>
    </source>
</evidence>
<comment type="subcellular location">
    <subcellularLocation>
        <location evidence="1">Cytoplasm</location>
    </subcellularLocation>
</comment>
<dbReference type="GO" id="GO:0003723">
    <property type="term" value="F:RNA binding"/>
    <property type="evidence" value="ECO:0007669"/>
    <property type="project" value="UniProtKB-UniRule"/>
</dbReference>
<dbReference type="InterPro" id="IPR012677">
    <property type="entry name" value="Nucleotide-bd_a/b_plait_sf"/>
</dbReference>
<feature type="domain" description="RRM" evidence="7">
    <location>
        <begin position="306"/>
        <end position="380"/>
    </location>
</feature>
<dbReference type="SMART" id="SM00360">
    <property type="entry name" value="RRM"/>
    <property type="match status" value="3"/>
</dbReference>
<dbReference type="GO" id="GO:0005737">
    <property type="term" value="C:cytoplasm"/>
    <property type="evidence" value="ECO:0007669"/>
    <property type="project" value="UniProtKB-SubCell"/>
</dbReference>
<accession>A0A183SFA1</accession>
<name>A0A183SFA1_SCHSO</name>
<evidence type="ECO:0000259" key="7">
    <source>
        <dbReference type="PROSITE" id="PS50102"/>
    </source>
</evidence>
<dbReference type="SUPFAM" id="SSF54928">
    <property type="entry name" value="RNA-binding domain, RBD"/>
    <property type="match status" value="3"/>
</dbReference>
<feature type="region of interest" description="Disordered" evidence="6">
    <location>
        <begin position="1"/>
        <end position="26"/>
    </location>
</feature>
<dbReference type="AlphaFoldDB" id="A0A183SFA1"/>
<keyword evidence="2" id="KW-0963">Cytoplasm</keyword>
<organism evidence="8">
    <name type="scientific">Schistocephalus solidus</name>
    <name type="common">Tapeworm</name>
    <dbReference type="NCBI Taxonomy" id="70667"/>
    <lineage>
        <taxon>Eukaryota</taxon>
        <taxon>Metazoa</taxon>
        <taxon>Spiralia</taxon>
        <taxon>Lophotrochozoa</taxon>
        <taxon>Platyhelminthes</taxon>
        <taxon>Cestoda</taxon>
        <taxon>Eucestoda</taxon>
        <taxon>Diphyllobothriidea</taxon>
        <taxon>Diphyllobothriidae</taxon>
        <taxon>Schistocephalus</taxon>
    </lineage>
</organism>
<keyword evidence="4 5" id="KW-0694">RNA-binding</keyword>
<dbReference type="Pfam" id="PF00076">
    <property type="entry name" value="RRM_1"/>
    <property type="match status" value="3"/>
</dbReference>
<evidence type="ECO:0000256" key="5">
    <source>
        <dbReference type="PROSITE-ProRule" id="PRU00176"/>
    </source>
</evidence>
<feature type="region of interest" description="Disordered" evidence="6">
    <location>
        <begin position="530"/>
        <end position="568"/>
    </location>
</feature>
<feature type="compositionally biased region" description="Polar residues" evidence="6">
    <location>
        <begin position="51"/>
        <end position="68"/>
    </location>
</feature>
<dbReference type="FunFam" id="3.30.70.330:FF:000026">
    <property type="entry name" value="APOBEC1 complementation factor isoform X1"/>
    <property type="match status" value="1"/>
</dbReference>
<evidence type="ECO:0000256" key="2">
    <source>
        <dbReference type="ARBA" id="ARBA00022490"/>
    </source>
</evidence>
<dbReference type="InterPro" id="IPR035979">
    <property type="entry name" value="RBD_domain_sf"/>
</dbReference>
<feature type="domain" description="RRM" evidence="7">
    <location>
        <begin position="131"/>
        <end position="209"/>
    </location>
</feature>
<sequence>LDTYDKSEDVEEDEGDFDKPEKYGDTTLLQNCEASLVAPRRETLDDEPFISKTSSNSVDNVAQPTEFPTPSMYPLFPPPERPTKSKSTGMSREEALVKLIERTRYPIMQENGQRRYGPPPDWVGPPPARGCEIFIGKIPRDCFEDELVPVFESVGKVYMFRLMMDFSGCNRGYGFCIYTNREDTRRAVSKLDAYEIRKSKPLGVCFSVDNCRLFVGGIPKTRTKEEILREMKKATEGVKDVIVYPSVVDKTKNRGFAFVEYESHKAAAMARRKLIPGRIHLWGHQVAVDWAEPEREVDEDVMSKVRILYVRNLMLDTTEETLREQFNLAAGSKNAVERVKKMKDYAFIHFRDRMLAANSLARMDGSILDGSRIEVNWAKPADKSDGLRIQRSDTMTASMNRNVEDSLLLNLFNLSMKPQPSVTTRGSQALQMVGSCLPNTVGNLALPIVGEGSSVLPASFAPTMLSNATEVQRMGTFTGHGPRAAETDINNTNFFNKLLMTQLQGRMNSEQNERRIREAFIVSQILNGSKQPNSRVQSLGPSVTKYQMGNSNDATLPLGDRELPPKLM</sequence>
<dbReference type="Gene3D" id="3.30.70.330">
    <property type="match status" value="3"/>
</dbReference>
<feature type="region of interest" description="Disordered" evidence="6">
    <location>
        <begin position="39"/>
        <end position="91"/>
    </location>
</feature>